<evidence type="ECO:0000256" key="1">
    <source>
        <dbReference type="ARBA" id="ARBA00010062"/>
    </source>
</evidence>
<reference evidence="4 5" key="1">
    <citation type="submission" date="2016-11" db="EMBL/GenBank/DDBJ databases">
        <authorList>
            <person name="Jaros S."/>
            <person name="Januszkiewicz K."/>
            <person name="Wedrychowicz H."/>
        </authorList>
    </citation>
    <scope>NUCLEOTIDE SEQUENCE [LARGE SCALE GENOMIC DNA]</scope>
    <source>
        <strain evidence="4 5">DSM 43832</strain>
    </source>
</reference>
<feature type="domain" description="Leucine-binding protein" evidence="3">
    <location>
        <begin position="133"/>
        <end position="467"/>
    </location>
</feature>
<comment type="similarity">
    <text evidence="1">Belongs to the leucine-binding protein family.</text>
</comment>
<dbReference type="STRING" id="1848.SAMN05443637_10364"/>
<keyword evidence="5" id="KW-1185">Reference proteome</keyword>
<dbReference type="InterPro" id="IPR028081">
    <property type="entry name" value="Leu-bd"/>
</dbReference>
<dbReference type="Proteomes" id="UP000184363">
    <property type="component" value="Unassembled WGS sequence"/>
</dbReference>
<dbReference type="InterPro" id="IPR028082">
    <property type="entry name" value="Peripla_BP_I"/>
</dbReference>
<dbReference type="CDD" id="cd06331">
    <property type="entry name" value="PBP1_AmiC-like"/>
    <property type="match status" value="1"/>
</dbReference>
<evidence type="ECO:0000313" key="5">
    <source>
        <dbReference type="Proteomes" id="UP000184363"/>
    </source>
</evidence>
<evidence type="ECO:0000259" key="3">
    <source>
        <dbReference type="Pfam" id="PF13458"/>
    </source>
</evidence>
<dbReference type="PANTHER" id="PTHR47628:SF1">
    <property type="entry name" value="ALIPHATIC AMIDASE EXPRESSION-REGULATING PROTEIN"/>
    <property type="match status" value="1"/>
</dbReference>
<dbReference type="OrthoDB" id="7337537at2"/>
<keyword evidence="2" id="KW-0732">Signal</keyword>
<dbReference type="PANTHER" id="PTHR47628">
    <property type="match status" value="1"/>
</dbReference>
<sequence length="474" mass="51365">MPELVLAATKDLPQSAEEVFALFGARSGASWLFDVQCDSLRPGTPVTLTLPHGSLGETPVHLLGRIRRVVPNKLVEIVHDQPWPGLLQIRIRAHRTGGSSVSIVGHVDDRALRWVMQRRGWPLSTPCTGHTHRIGLLTSKIGSAAVYAIATEYLAQLAVEEINADGGIGGRPIELIVGDDGTDPGRAALEARRLLAAGCRAVIASVTSASFAAIEPIVAGAGRPLIHSVVNEGGAGPELVLRWGERPLHQVRTAAHAVMKNAGGRRWYLLGNDYQWPHGAHRAATRVLTAAGCEITRNRFVPIGTEDFAPLLEDIERSGADCVLSTLIGADEVAFERQAWEGGYRQRWETLSLVLDESTRERVGDAAARGIWTTFGYFEELDTPENRDLVARYRERYGEWAPPLSSLSESVYEAVLLYAAAARREPDPSGIAQALRAARGRMPRGNVAAQGPHAMRQDMYLARAVDGGFAIMTG</sequence>
<proteinExistence type="inferred from homology"/>
<gene>
    <name evidence="4" type="ORF">SAMN05443637_10364</name>
</gene>
<dbReference type="AlphaFoldDB" id="A0A1M6Q2Z4"/>
<name>A0A1M6Q2Z4_PSETH</name>
<accession>A0A1M6Q2Z4</accession>
<dbReference type="Pfam" id="PF13458">
    <property type="entry name" value="Peripla_BP_6"/>
    <property type="match status" value="1"/>
</dbReference>
<dbReference type="RefSeq" id="WP_073455626.1">
    <property type="nucleotide sequence ID" value="NZ_CALGVN010000033.1"/>
</dbReference>
<evidence type="ECO:0000313" key="4">
    <source>
        <dbReference type="EMBL" id="SHK14602.1"/>
    </source>
</evidence>
<organism evidence="4 5">
    <name type="scientific">Pseudonocardia thermophila</name>
    <dbReference type="NCBI Taxonomy" id="1848"/>
    <lineage>
        <taxon>Bacteria</taxon>
        <taxon>Bacillati</taxon>
        <taxon>Actinomycetota</taxon>
        <taxon>Actinomycetes</taxon>
        <taxon>Pseudonocardiales</taxon>
        <taxon>Pseudonocardiaceae</taxon>
        <taxon>Pseudonocardia</taxon>
    </lineage>
</organism>
<evidence type="ECO:0000256" key="2">
    <source>
        <dbReference type="ARBA" id="ARBA00022729"/>
    </source>
</evidence>
<protein>
    <submittedName>
        <fullName evidence="4">Amino acid/amide ABC transporter substrate-binding protein, HAAT family</fullName>
    </submittedName>
</protein>
<dbReference type="EMBL" id="FRAP01000003">
    <property type="protein sequence ID" value="SHK14602.1"/>
    <property type="molecule type" value="Genomic_DNA"/>
</dbReference>
<dbReference type="SUPFAM" id="SSF53822">
    <property type="entry name" value="Periplasmic binding protein-like I"/>
    <property type="match status" value="1"/>
</dbReference>
<dbReference type="Gene3D" id="3.40.50.2300">
    <property type="match status" value="2"/>
</dbReference>